<keyword evidence="1" id="KW-1015">Disulfide bond</keyword>
<dbReference type="PROSITE" id="PS01180">
    <property type="entry name" value="CUB"/>
    <property type="match status" value="1"/>
</dbReference>
<dbReference type="InterPro" id="IPR035914">
    <property type="entry name" value="Sperma_CUB_dom_sf"/>
</dbReference>
<dbReference type="InterPro" id="IPR053207">
    <property type="entry name" value="Non-NMDA_GluR_Accessory"/>
</dbReference>
<dbReference type="PANTHER" id="PTHR47537:SF2">
    <property type="entry name" value="CUBILIN"/>
    <property type="match status" value="1"/>
</dbReference>
<dbReference type="InterPro" id="IPR000859">
    <property type="entry name" value="CUB_dom"/>
</dbReference>
<evidence type="ECO:0000259" key="3">
    <source>
        <dbReference type="PROSITE" id="PS01180"/>
    </source>
</evidence>
<organism evidence="4 5">
    <name type="scientific">Meganyctiphanes norvegica</name>
    <name type="common">Northern krill</name>
    <name type="synonym">Thysanopoda norvegica</name>
    <dbReference type="NCBI Taxonomy" id="48144"/>
    <lineage>
        <taxon>Eukaryota</taxon>
        <taxon>Metazoa</taxon>
        <taxon>Ecdysozoa</taxon>
        <taxon>Arthropoda</taxon>
        <taxon>Crustacea</taxon>
        <taxon>Multicrustacea</taxon>
        <taxon>Malacostraca</taxon>
        <taxon>Eumalacostraca</taxon>
        <taxon>Eucarida</taxon>
        <taxon>Euphausiacea</taxon>
        <taxon>Euphausiidae</taxon>
        <taxon>Meganyctiphanes</taxon>
    </lineage>
</organism>
<evidence type="ECO:0000256" key="1">
    <source>
        <dbReference type="ARBA" id="ARBA00023157"/>
    </source>
</evidence>
<evidence type="ECO:0000256" key="2">
    <source>
        <dbReference type="PROSITE-ProRule" id="PRU00059"/>
    </source>
</evidence>
<dbReference type="AlphaFoldDB" id="A0AAV2SQC5"/>
<proteinExistence type="predicted"/>
<dbReference type="EMBL" id="CAXKWB010098689">
    <property type="protein sequence ID" value="CAL4222628.1"/>
    <property type="molecule type" value="Genomic_DNA"/>
</dbReference>
<dbReference type="Gene3D" id="2.60.120.290">
    <property type="entry name" value="Spermadhesin, CUB domain"/>
    <property type="match status" value="1"/>
</dbReference>
<dbReference type="Proteomes" id="UP001497623">
    <property type="component" value="Unassembled WGS sequence"/>
</dbReference>
<accession>A0AAV2SQC5</accession>
<comment type="caution">
    <text evidence="4">The sequence shown here is derived from an EMBL/GenBank/DDBJ whole genome shotgun (WGS) entry which is preliminary data.</text>
</comment>
<protein>
    <recommendedName>
        <fullName evidence="3">CUB domain-containing protein</fullName>
    </recommendedName>
</protein>
<feature type="non-terminal residue" evidence="4">
    <location>
        <position position="290"/>
    </location>
</feature>
<comment type="caution">
    <text evidence="2">Lacks conserved residue(s) required for the propagation of feature annotation.</text>
</comment>
<keyword evidence="5" id="KW-1185">Reference proteome</keyword>
<sequence>SVGTQDAPEVLPNCLWEAHQGAGEIQSPRHWVGRGSTCRWVWRGRLGSRVWLEFGHESVVQRDQHCRTRLLLYDGEQPRQDALMATYCDAPPTTPLLSTGPNLLMVLYSEDVSLNGQDYMFNASYSFISNLDLESSCGRTFVGAHFTPPASITLAPAALLIFGNSSVECTIRLTAGVGERLVLWWEDSAAQSLLLPVNGCPQGPHLNEGCTEAARNSTALLQVLDGTGTPPLCYCSAEDLPKTWVSDTPTVVLSFRLHNLSETLSRKALQQSPFVGVNAKYRAVRTNCGQ</sequence>
<feature type="domain" description="CUB" evidence="3">
    <location>
        <begin position="14"/>
        <end position="128"/>
    </location>
</feature>
<dbReference type="PANTHER" id="PTHR47537">
    <property type="entry name" value="CUBILIN"/>
    <property type="match status" value="1"/>
</dbReference>
<dbReference type="SUPFAM" id="SSF49854">
    <property type="entry name" value="Spermadhesin, CUB domain"/>
    <property type="match status" value="1"/>
</dbReference>
<name>A0AAV2SQC5_MEGNR</name>
<feature type="non-terminal residue" evidence="4">
    <location>
        <position position="1"/>
    </location>
</feature>
<evidence type="ECO:0000313" key="5">
    <source>
        <dbReference type="Proteomes" id="UP001497623"/>
    </source>
</evidence>
<evidence type="ECO:0000313" key="4">
    <source>
        <dbReference type="EMBL" id="CAL4222628.1"/>
    </source>
</evidence>
<gene>
    <name evidence="4" type="ORF">MNOR_LOCUS39211</name>
</gene>
<dbReference type="GO" id="GO:0005886">
    <property type="term" value="C:plasma membrane"/>
    <property type="evidence" value="ECO:0007669"/>
    <property type="project" value="TreeGrafter"/>
</dbReference>
<reference evidence="4 5" key="1">
    <citation type="submission" date="2024-05" db="EMBL/GenBank/DDBJ databases">
        <authorList>
            <person name="Wallberg A."/>
        </authorList>
    </citation>
    <scope>NUCLEOTIDE SEQUENCE [LARGE SCALE GENOMIC DNA]</scope>
</reference>